<organism evidence="2 3">
    <name type="scientific">Lupinus albus</name>
    <name type="common">White lupine</name>
    <name type="synonym">Lupinus termis</name>
    <dbReference type="NCBI Taxonomy" id="3870"/>
    <lineage>
        <taxon>Eukaryota</taxon>
        <taxon>Viridiplantae</taxon>
        <taxon>Streptophyta</taxon>
        <taxon>Embryophyta</taxon>
        <taxon>Tracheophyta</taxon>
        <taxon>Spermatophyta</taxon>
        <taxon>Magnoliopsida</taxon>
        <taxon>eudicotyledons</taxon>
        <taxon>Gunneridae</taxon>
        <taxon>Pentapetalae</taxon>
        <taxon>rosids</taxon>
        <taxon>fabids</taxon>
        <taxon>Fabales</taxon>
        <taxon>Fabaceae</taxon>
        <taxon>Papilionoideae</taxon>
        <taxon>50 kb inversion clade</taxon>
        <taxon>genistoids sensu lato</taxon>
        <taxon>core genistoids</taxon>
        <taxon>Genisteae</taxon>
        <taxon>Lupinus</taxon>
    </lineage>
</organism>
<keyword evidence="1" id="KW-1133">Transmembrane helix</keyword>
<dbReference type="Proteomes" id="UP000447434">
    <property type="component" value="Chromosome 5"/>
</dbReference>
<accession>A0A6A4QFY5</accession>
<feature type="transmembrane region" description="Helical" evidence="1">
    <location>
        <begin position="14"/>
        <end position="32"/>
    </location>
</feature>
<comment type="caution">
    <text evidence="2">The sequence shown here is derived from an EMBL/GenBank/DDBJ whole genome shotgun (WGS) entry which is preliminary data.</text>
</comment>
<dbReference type="EMBL" id="WOCE01000005">
    <property type="protein sequence ID" value="KAE9613275.1"/>
    <property type="molecule type" value="Genomic_DNA"/>
</dbReference>
<protein>
    <submittedName>
        <fullName evidence="2">Uncharacterized protein</fullName>
    </submittedName>
</protein>
<sequence length="85" mass="10010">MNIMLWWDIKVTKWIVLLFLLTYIPTYSGIVLRPRFIYGKRRVGDYEIPLDLIGEPVERFLKAIENFTKPLSSLYCIRSNLGPTC</sequence>
<keyword evidence="1" id="KW-0472">Membrane</keyword>
<keyword evidence="3" id="KW-1185">Reference proteome</keyword>
<name>A0A6A4QFY5_LUPAL</name>
<reference evidence="3" key="1">
    <citation type="journal article" date="2020" name="Nat. Commun.">
        <title>Genome sequence of the cluster root forming white lupin.</title>
        <authorList>
            <person name="Hufnagel B."/>
            <person name="Marques A."/>
            <person name="Soriano A."/>
            <person name="Marques L."/>
            <person name="Divol F."/>
            <person name="Doumas P."/>
            <person name="Sallet E."/>
            <person name="Mancinotti D."/>
            <person name="Carrere S."/>
            <person name="Marande W."/>
            <person name="Arribat S."/>
            <person name="Keller J."/>
            <person name="Huneau C."/>
            <person name="Blein T."/>
            <person name="Aime D."/>
            <person name="Laguerre M."/>
            <person name="Taylor J."/>
            <person name="Schubert V."/>
            <person name="Nelson M."/>
            <person name="Geu-Flores F."/>
            <person name="Crespi M."/>
            <person name="Gallardo-Guerrero K."/>
            <person name="Delaux P.-M."/>
            <person name="Salse J."/>
            <person name="Berges H."/>
            <person name="Guyot R."/>
            <person name="Gouzy J."/>
            <person name="Peret B."/>
        </authorList>
    </citation>
    <scope>NUCLEOTIDE SEQUENCE [LARGE SCALE GENOMIC DNA]</scope>
    <source>
        <strain evidence="3">cv. Amiga</strain>
    </source>
</reference>
<dbReference type="AlphaFoldDB" id="A0A6A4QFY5"/>
<evidence type="ECO:0000313" key="2">
    <source>
        <dbReference type="EMBL" id="KAE9613275.1"/>
    </source>
</evidence>
<dbReference type="OrthoDB" id="276721at2759"/>
<evidence type="ECO:0000313" key="3">
    <source>
        <dbReference type="Proteomes" id="UP000447434"/>
    </source>
</evidence>
<keyword evidence="1" id="KW-0812">Transmembrane</keyword>
<proteinExistence type="predicted"/>
<gene>
    <name evidence="2" type="ORF">Lalb_Chr05g0215771</name>
</gene>
<evidence type="ECO:0000256" key="1">
    <source>
        <dbReference type="SAM" id="Phobius"/>
    </source>
</evidence>